<evidence type="ECO:0000313" key="3">
    <source>
        <dbReference type="Proteomes" id="UP001140453"/>
    </source>
</evidence>
<keyword evidence="3" id="KW-1185">Reference proteome</keyword>
<reference evidence="2" key="1">
    <citation type="submission" date="2022-10" db="EMBL/GenBank/DDBJ databases">
        <title>Tapping the CABI collections for fungal endophytes: first genome assemblies for Collariella, Neodidymelliopsis, Ascochyta clinopodiicola, Didymella pomorum, Didymosphaeria variabile, Neocosmospora piperis and Neocucurbitaria cava.</title>
        <authorList>
            <person name="Hill R."/>
        </authorList>
    </citation>
    <scope>NUCLEOTIDE SEQUENCE</scope>
    <source>
        <strain evidence="2">IMI 355082</strain>
    </source>
</reference>
<organism evidence="2 3">
    <name type="scientific">Gnomoniopsis smithogilvyi</name>
    <dbReference type="NCBI Taxonomy" id="1191159"/>
    <lineage>
        <taxon>Eukaryota</taxon>
        <taxon>Fungi</taxon>
        <taxon>Dikarya</taxon>
        <taxon>Ascomycota</taxon>
        <taxon>Pezizomycotina</taxon>
        <taxon>Sordariomycetes</taxon>
        <taxon>Sordariomycetidae</taxon>
        <taxon>Diaporthales</taxon>
        <taxon>Gnomoniaceae</taxon>
        <taxon>Gnomoniopsis</taxon>
    </lineage>
</organism>
<evidence type="ECO:0000313" key="2">
    <source>
        <dbReference type="EMBL" id="KAJ4389676.1"/>
    </source>
</evidence>
<dbReference type="Proteomes" id="UP001140453">
    <property type="component" value="Unassembled WGS sequence"/>
</dbReference>
<dbReference type="AlphaFoldDB" id="A0A9W9CWA4"/>
<sequence length="168" mass="18004">MPPTNQNNKYSTSNTNRPQDPYAMRKQNGNKMDGGNGNGLGGSRAPNHSQQQLDYREEAALASMLCFSMMMTRRVMQYDTLDILNRGAAAGTYQAYLSGHRYRLAVAYHPVTSSDRNAACPVAESVVGEGNIGHVAAEAETKAVVDTAAAAGFEWAAVGTLLAVIEMS</sequence>
<gene>
    <name evidence="2" type="ORF">N0V93_007148</name>
</gene>
<proteinExistence type="predicted"/>
<accession>A0A9W9CWA4</accession>
<name>A0A9W9CWA4_9PEZI</name>
<feature type="compositionally biased region" description="Polar residues" evidence="1">
    <location>
        <begin position="1"/>
        <end position="18"/>
    </location>
</feature>
<dbReference type="EMBL" id="JAPEVB010000004">
    <property type="protein sequence ID" value="KAJ4389676.1"/>
    <property type="molecule type" value="Genomic_DNA"/>
</dbReference>
<comment type="caution">
    <text evidence="2">The sequence shown here is derived from an EMBL/GenBank/DDBJ whole genome shotgun (WGS) entry which is preliminary data.</text>
</comment>
<feature type="region of interest" description="Disordered" evidence="1">
    <location>
        <begin position="1"/>
        <end position="51"/>
    </location>
</feature>
<feature type="compositionally biased region" description="Gly residues" evidence="1">
    <location>
        <begin position="32"/>
        <end position="42"/>
    </location>
</feature>
<evidence type="ECO:0000256" key="1">
    <source>
        <dbReference type="SAM" id="MobiDB-lite"/>
    </source>
</evidence>
<protein>
    <submittedName>
        <fullName evidence="2">Uncharacterized protein</fullName>
    </submittedName>
</protein>